<evidence type="ECO:0000256" key="5">
    <source>
        <dbReference type="ARBA" id="ARBA00023187"/>
    </source>
</evidence>
<keyword evidence="3" id="KW-0507">mRNA processing</keyword>
<dbReference type="InterPro" id="IPR032675">
    <property type="entry name" value="LRR_dom_sf"/>
</dbReference>
<keyword evidence="10" id="KW-1185">Reference proteome</keyword>
<keyword evidence="4" id="KW-0677">Repeat</keyword>
<dbReference type="SMART" id="SM00446">
    <property type="entry name" value="LRRcap"/>
    <property type="match status" value="1"/>
</dbReference>
<dbReference type="PROSITE" id="PS51450">
    <property type="entry name" value="LRR"/>
    <property type="match status" value="2"/>
</dbReference>
<evidence type="ECO:0000256" key="4">
    <source>
        <dbReference type="ARBA" id="ARBA00022737"/>
    </source>
</evidence>
<dbReference type="EMBL" id="CAJZBQ010000041">
    <property type="protein sequence ID" value="CAG9326923.1"/>
    <property type="molecule type" value="Genomic_DNA"/>
</dbReference>
<dbReference type="GO" id="GO:0005681">
    <property type="term" value="C:spliceosomal complex"/>
    <property type="evidence" value="ECO:0007669"/>
    <property type="project" value="UniProtKB-KW"/>
</dbReference>
<dbReference type="AlphaFoldDB" id="A0AAU9JLT6"/>
<dbReference type="GO" id="GO:0030620">
    <property type="term" value="F:U2 snRNA binding"/>
    <property type="evidence" value="ECO:0007669"/>
    <property type="project" value="InterPro"/>
</dbReference>
<evidence type="ECO:0000313" key="9">
    <source>
        <dbReference type="EMBL" id="CAG9326923.1"/>
    </source>
</evidence>
<dbReference type="Proteomes" id="UP001162131">
    <property type="component" value="Unassembled WGS sequence"/>
</dbReference>
<sequence length="207" mass="24125">MKISVELIQRSPQYMNALREHEISLRGLKIPHIENLGATLDHFECIDLSHNEITKLEDTAPLRRLNTILLSYNHISRISPQFGKNLPYLENLVLTNNNIRDFSEIANLTNCKALKRLSLVGNLVTQLPNYRYYVIHKLPQLAVLDFHKVKLKERQRAAEIFGTETAEEEEIQAIIERQRKLEEEKSIFHARESLPEYLKNDGETLNR</sequence>
<evidence type="ECO:0000256" key="2">
    <source>
        <dbReference type="ARBA" id="ARBA00022614"/>
    </source>
</evidence>
<comment type="caution">
    <text evidence="9">The sequence shown here is derived from an EMBL/GenBank/DDBJ whole genome shotgun (WGS) entry which is preliminary data.</text>
</comment>
<keyword evidence="5" id="KW-0508">mRNA splicing</keyword>
<dbReference type="Pfam" id="PF14580">
    <property type="entry name" value="LRR_9"/>
    <property type="match status" value="1"/>
</dbReference>
<evidence type="ECO:0000256" key="6">
    <source>
        <dbReference type="ARBA" id="ARBA00023242"/>
    </source>
</evidence>
<protein>
    <recommendedName>
        <fullName evidence="8">U2A'/phosphoprotein 32 family A C-terminal domain-containing protein</fullName>
    </recommendedName>
</protein>
<dbReference type="FunFam" id="3.80.10.10:FF:000026">
    <property type="entry name" value="U2 small nuclear ribonucleoprotein A"/>
    <property type="match status" value="1"/>
</dbReference>
<organism evidence="9 10">
    <name type="scientific">Blepharisma stoltei</name>
    <dbReference type="NCBI Taxonomy" id="1481888"/>
    <lineage>
        <taxon>Eukaryota</taxon>
        <taxon>Sar</taxon>
        <taxon>Alveolata</taxon>
        <taxon>Ciliophora</taxon>
        <taxon>Postciliodesmatophora</taxon>
        <taxon>Heterotrichea</taxon>
        <taxon>Heterotrichida</taxon>
        <taxon>Blepharismidae</taxon>
        <taxon>Blepharisma</taxon>
    </lineage>
</organism>
<evidence type="ECO:0000256" key="7">
    <source>
        <dbReference type="ARBA" id="ARBA00024196"/>
    </source>
</evidence>
<comment type="subcellular location">
    <subcellularLocation>
        <location evidence="1">Nucleus</location>
    </subcellularLocation>
</comment>
<evidence type="ECO:0000313" key="10">
    <source>
        <dbReference type="Proteomes" id="UP001162131"/>
    </source>
</evidence>
<dbReference type="Gene3D" id="3.80.10.10">
    <property type="entry name" value="Ribonuclease Inhibitor"/>
    <property type="match status" value="1"/>
</dbReference>
<evidence type="ECO:0000259" key="8">
    <source>
        <dbReference type="SMART" id="SM00446"/>
    </source>
</evidence>
<feature type="domain" description="U2A'/phosphoprotein 32 family A C-terminal" evidence="8">
    <location>
        <begin position="127"/>
        <end position="145"/>
    </location>
</feature>
<gene>
    <name evidence="9" type="ORF">BSTOLATCC_MIC42183</name>
</gene>
<evidence type="ECO:0000256" key="3">
    <source>
        <dbReference type="ARBA" id="ARBA00022728"/>
    </source>
</evidence>
<dbReference type="InterPro" id="IPR044640">
    <property type="entry name" value="RU2A"/>
</dbReference>
<evidence type="ECO:0000256" key="1">
    <source>
        <dbReference type="ARBA" id="ARBA00004123"/>
    </source>
</evidence>
<dbReference type="PANTHER" id="PTHR10552">
    <property type="entry name" value="U2 SMALL NUCLEAR RIBONUCLEOPROTEIN A"/>
    <property type="match status" value="1"/>
</dbReference>
<dbReference type="SUPFAM" id="SSF52058">
    <property type="entry name" value="L domain-like"/>
    <property type="match status" value="1"/>
</dbReference>
<name>A0AAU9JLT6_9CILI</name>
<dbReference type="InterPro" id="IPR003603">
    <property type="entry name" value="U2A'_phosphoprotein32A_C"/>
</dbReference>
<keyword evidence="3" id="KW-0747">Spliceosome</keyword>
<proteinExistence type="inferred from homology"/>
<dbReference type="GO" id="GO:0000398">
    <property type="term" value="P:mRNA splicing, via spliceosome"/>
    <property type="evidence" value="ECO:0007669"/>
    <property type="project" value="InterPro"/>
</dbReference>
<dbReference type="InterPro" id="IPR001611">
    <property type="entry name" value="Leu-rich_rpt"/>
</dbReference>
<reference evidence="9" key="1">
    <citation type="submission" date="2021-09" db="EMBL/GenBank/DDBJ databases">
        <authorList>
            <consortium name="AG Swart"/>
            <person name="Singh M."/>
            <person name="Singh A."/>
            <person name="Seah K."/>
            <person name="Emmerich C."/>
        </authorList>
    </citation>
    <scope>NUCLEOTIDE SEQUENCE</scope>
    <source>
        <strain evidence="9">ATCC30299</strain>
    </source>
</reference>
<comment type="similarity">
    <text evidence="7">Belongs to the U2 small nuclear ribonucleoprotein A family.</text>
</comment>
<dbReference type="PANTHER" id="PTHR10552:SF6">
    <property type="entry name" value="U2 SMALL NUCLEAR RIBONUCLEOPROTEIN A"/>
    <property type="match status" value="1"/>
</dbReference>
<keyword evidence="2" id="KW-0433">Leucine-rich repeat</keyword>
<keyword evidence="6" id="KW-0539">Nucleus</keyword>
<accession>A0AAU9JLT6</accession>